<dbReference type="PROSITE" id="PS50157">
    <property type="entry name" value="ZINC_FINGER_C2H2_2"/>
    <property type="match status" value="2"/>
</dbReference>
<dbReference type="SUPFAM" id="SSF57667">
    <property type="entry name" value="beta-beta-alpha zinc fingers"/>
    <property type="match status" value="1"/>
</dbReference>
<feature type="compositionally biased region" description="Low complexity" evidence="7">
    <location>
        <begin position="258"/>
        <end position="279"/>
    </location>
</feature>
<protein>
    <recommendedName>
        <fullName evidence="5">C2H2 type master regulator of conidiophore development brlA</fullName>
    </recommendedName>
</protein>
<feature type="domain" description="C2H2-type" evidence="8">
    <location>
        <begin position="217"/>
        <end position="246"/>
    </location>
</feature>
<name>A0A8G0LBD2_9HYPO</name>
<dbReference type="Proteomes" id="UP000826661">
    <property type="component" value="Chromosome III"/>
</dbReference>
<dbReference type="PANTHER" id="PTHR14003:SF19">
    <property type="entry name" value="YY2 TRANSCRIPTION FACTOR"/>
    <property type="match status" value="1"/>
</dbReference>
<evidence type="ECO:0000256" key="1">
    <source>
        <dbReference type="ARBA" id="ARBA00022723"/>
    </source>
</evidence>
<feature type="domain" description="C2H2-type" evidence="8">
    <location>
        <begin position="184"/>
        <end position="216"/>
    </location>
</feature>
<dbReference type="FunFam" id="3.30.160.60:FF:001075">
    <property type="entry name" value="Zinc finger, C2H2-type/integrase, DNA-binding protein"/>
    <property type="match status" value="1"/>
</dbReference>
<gene>
    <name evidence="9" type="ORF">H0G86_006364</name>
</gene>
<keyword evidence="10" id="KW-1185">Reference proteome</keyword>
<dbReference type="AlphaFoldDB" id="A0A8G0LBD2"/>
<feature type="compositionally biased region" description="Polar residues" evidence="7">
    <location>
        <begin position="248"/>
        <end position="257"/>
    </location>
</feature>
<dbReference type="PANTHER" id="PTHR14003">
    <property type="entry name" value="TRANSCRIPTIONAL REPRESSOR PROTEIN YY"/>
    <property type="match status" value="1"/>
</dbReference>
<feature type="compositionally biased region" description="Low complexity" evidence="7">
    <location>
        <begin position="95"/>
        <end position="105"/>
    </location>
</feature>
<dbReference type="GO" id="GO:0000978">
    <property type="term" value="F:RNA polymerase II cis-regulatory region sequence-specific DNA binding"/>
    <property type="evidence" value="ECO:0007669"/>
    <property type="project" value="TreeGrafter"/>
</dbReference>
<organism evidence="9 10">
    <name type="scientific">Trichoderma simmonsii</name>
    <dbReference type="NCBI Taxonomy" id="1491479"/>
    <lineage>
        <taxon>Eukaryota</taxon>
        <taxon>Fungi</taxon>
        <taxon>Dikarya</taxon>
        <taxon>Ascomycota</taxon>
        <taxon>Pezizomycotina</taxon>
        <taxon>Sordariomycetes</taxon>
        <taxon>Hypocreomycetidae</taxon>
        <taxon>Hypocreales</taxon>
        <taxon>Hypocreaceae</taxon>
        <taxon>Trichoderma</taxon>
    </lineage>
</organism>
<feature type="region of interest" description="Disordered" evidence="7">
    <location>
        <begin position="82"/>
        <end position="112"/>
    </location>
</feature>
<dbReference type="GO" id="GO:0000785">
    <property type="term" value="C:chromatin"/>
    <property type="evidence" value="ECO:0007669"/>
    <property type="project" value="TreeGrafter"/>
</dbReference>
<dbReference type="GO" id="GO:0005667">
    <property type="term" value="C:transcription regulator complex"/>
    <property type="evidence" value="ECO:0007669"/>
    <property type="project" value="TreeGrafter"/>
</dbReference>
<dbReference type="GO" id="GO:0008270">
    <property type="term" value="F:zinc ion binding"/>
    <property type="evidence" value="ECO:0007669"/>
    <property type="project" value="UniProtKB-KW"/>
</dbReference>
<dbReference type="Gene3D" id="3.30.160.60">
    <property type="entry name" value="Classic Zinc Finger"/>
    <property type="match status" value="2"/>
</dbReference>
<evidence type="ECO:0000256" key="2">
    <source>
        <dbReference type="ARBA" id="ARBA00022737"/>
    </source>
</evidence>
<dbReference type="PROSITE" id="PS00028">
    <property type="entry name" value="ZINC_FINGER_C2H2_1"/>
    <property type="match status" value="1"/>
</dbReference>
<evidence type="ECO:0000256" key="4">
    <source>
        <dbReference type="ARBA" id="ARBA00022833"/>
    </source>
</evidence>
<sequence>MDVPLEKHFQSGNSGALQLSCLESSISLRTTQKRRQHAPPNYFFTQFEPAHCQYFVAMHARDAAGRRVSLLNEDDFSNTVDTSSYYHSVHPQPPSRSDSSSPNTPALLRSDSFDSQLSDVISPLTPPGDYNYGMMRAPNYVFGHEYAEGPPAKRTAYGALSPSASGEEDSSAASCVPERPVKRYPCRYREIHGCEKTFTTSGHASRHSKIHTAEKAVHCQFPGCHKKFTRADNMKQHLETHFKDKSRSSSGTQRTSKTSLASNARRSSTSSSRSRSSTTGPDSFVFWDSSELHQKQSLLPTSPLTQPTSNAGDWDTSMSSFDLPLLNRPSTVGRTPSGLDTLAMAIACQEGRMAFKST</sequence>
<evidence type="ECO:0000256" key="5">
    <source>
        <dbReference type="ARBA" id="ARBA00044085"/>
    </source>
</evidence>
<evidence type="ECO:0000313" key="10">
    <source>
        <dbReference type="Proteomes" id="UP000826661"/>
    </source>
</evidence>
<dbReference type="EMBL" id="CP075866">
    <property type="protein sequence ID" value="QYS99217.1"/>
    <property type="molecule type" value="Genomic_DNA"/>
</dbReference>
<proteinExistence type="predicted"/>
<keyword evidence="1" id="KW-0479">Metal-binding</keyword>
<dbReference type="InterPro" id="IPR036236">
    <property type="entry name" value="Znf_C2H2_sf"/>
</dbReference>
<keyword evidence="3 6" id="KW-0863">Zinc-finger</keyword>
<keyword evidence="4" id="KW-0862">Zinc</keyword>
<evidence type="ECO:0000256" key="3">
    <source>
        <dbReference type="ARBA" id="ARBA00022771"/>
    </source>
</evidence>
<dbReference type="InterPro" id="IPR013087">
    <property type="entry name" value="Znf_C2H2_type"/>
</dbReference>
<dbReference type="SMART" id="SM00355">
    <property type="entry name" value="ZnF_C2H2"/>
    <property type="match status" value="2"/>
</dbReference>
<reference evidence="9 10" key="1">
    <citation type="journal article" date="2021" name="BMC Genomics">
        <title>Telomere-to-telomere genome assembly of asparaginase-producing Trichoderma simmonsii.</title>
        <authorList>
            <person name="Chung D."/>
            <person name="Kwon Y.M."/>
            <person name="Yang Y."/>
        </authorList>
    </citation>
    <scope>NUCLEOTIDE SEQUENCE [LARGE SCALE GENOMIC DNA]</scope>
    <source>
        <strain evidence="9 10">GH-Sj1</strain>
    </source>
</reference>
<feature type="region of interest" description="Disordered" evidence="7">
    <location>
        <begin position="241"/>
        <end position="280"/>
    </location>
</feature>
<evidence type="ECO:0000256" key="7">
    <source>
        <dbReference type="SAM" id="MobiDB-lite"/>
    </source>
</evidence>
<evidence type="ECO:0000259" key="8">
    <source>
        <dbReference type="PROSITE" id="PS50157"/>
    </source>
</evidence>
<accession>A0A8G0LBD2</accession>
<evidence type="ECO:0000256" key="6">
    <source>
        <dbReference type="PROSITE-ProRule" id="PRU00042"/>
    </source>
</evidence>
<dbReference type="GO" id="GO:0000981">
    <property type="term" value="F:DNA-binding transcription factor activity, RNA polymerase II-specific"/>
    <property type="evidence" value="ECO:0007669"/>
    <property type="project" value="TreeGrafter"/>
</dbReference>
<keyword evidence="2" id="KW-0677">Repeat</keyword>
<evidence type="ECO:0000313" key="9">
    <source>
        <dbReference type="EMBL" id="QYS99217.1"/>
    </source>
</evidence>